<dbReference type="EMBL" id="KB206697">
    <property type="protein sequence ID" value="ELP88780.1"/>
    <property type="molecule type" value="Genomic_DNA"/>
</dbReference>
<feature type="region of interest" description="Disordered" evidence="1">
    <location>
        <begin position="457"/>
        <end position="477"/>
    </location>
</feature>
<accession>A0A0A1U3Q0</accession>
<gene>
    <name evidence="2" type="ORF">EIN_437100</name>
</gene>
<dbReference type="GeneID" id="14887760"/>
<dbReference type="AlphaFoldDB" id="A0A0A1U3Q0"/>
<dbReference type="RefSeq" id="XP_004255551.1">
    <property type="nucleotide sequence ID" value="XM_004255503.1"/>
</dbReference>
<dbReference type="VEuPathDB" id="AmoebaDB:EIN_437100"/>
<name>A0A0A1U3Q0_ENTIV</name>
<dbReference type="KEGG" id="eiv:EIN_437100"/>
<protein>
    <submittedName>
        <fullName evidence="2">Uncharacterized protein</fullName>
    </submittedName>
</protein>
<organism evidence="2 3">
    <name type="scientific">Entamoeba invadens IP1</name>
    <dbReference type="NCBI Taxonomy" id="370355"/>
    <lineage>
        <taxon>Eukaryota</taxon>
        <taxon>Amoebozoa</taxon>
        <taxon>Evosea</taxon>
        <taxon>Archamoebae</taxon>
        <taxon>Mastigamoebida</taxon>
        <taxon>Entamoebidae</taxon>
        <taxon>Entamoeba</taxon>
    </lineage>
</organism>
<evidence type="ECO:0000256" key="1">
    <source>
        <dbReference type="SAM" id="MobiDB-lite"/>
    </source>
</evidence>
<proteinExistence type="predicted"/>
<keyword evidence="3" id="KW-1185">Reference proteome</keyword>
<reference evidence="2 3" key="1">
    <citation type="submission" date="2012-10" db="EMBL/GenBank/DDBJ databases">
        <authorList>
            <person name="Zafar N."/>
            <person name="Inman J."/>
            <person name="Hall N."/>
            <person name="Lorenzi H."/>
            <person name="Caler E."/>
        </authorList>
    </citation>
    <scope>NUCLEOTIDE SEQUENCE [LARGE SCALE GENOMIC DNA]</scope>
    <source>
        <strain evidence="2 3">IP1</strain>
    </source>
</reference>
<evidence type="ECO:0000313" key="2">
    <source>
        <dbReference type="EMBL" id="ELP88780.1"/>
    </source>
</evidence>
<evidence type="ECO:0000313" key="3">
    <source>
        <dbReference type="Proteomes" id="UP000014680"/>
    </source>
</evidence>
<sequence length="477" mass="55691">MNELKTINFTVVFDDGMSIEKQENVTQLHWKDYKNIVERKYEEKCLGSENSIIKTLSQPLVFQKSSEQYSIAKFVIKSGGLFDFTNLKISSLKVTIQANKVILKLPKVQQLKIVSPENKECKINKEDVLQCSSLYLKGNFMDLLHFKFNEKITSFQMKSSMMCTYDFSYAKNLQYVNIESDFEAIDLTFCVYLKDVTVTNLKRKGTINLPYVYGRVTIHGNGDGLSVNGSGYNVKLSGVIQSFKPMKRQMNVLVIKCTNKIDVTPDDTFRDEKRNRNVVVLNTKDLVLNAQTNLEYVGIPYDCNAVNITGCNIKAIYTINMEGVFFLKLEQDKMVFANEYLRSKRRRYPQYYQTDAEARVHLTKEILNYYFNWRKDMKLTVEVHWYCVSLRQTDILTEEHWSKTDKTWELIQEKGCIEKEYKKPHMKKVMNKIDTSDIVTKIEQMIDEDVDQCGVEYSNDEKDEDGDIQAYMYKEED</sequence>
<dbReference type="Proteomes" id="UP000014680">
    <property type="component" value="Unassembled WGS sequence"/>
</dbReference>